<protein>
    <recommendedName>
        <fullName evidence="3">RidA family protein</fullName>
    </recommendedName>
</protein>
<sequence>MGGQVPSPVGFPGDATVRRIADVTITIDTASVDEGGRFVHADDAVAQLCLALVRLEAELTARGLGLSDVVRMRVLAVDPNEAAELADLALERFQPIGAAPEIRCLHVGRMTSPGMLVALSADVTDTTLDREPDESDHEPKD</sequence>
<comment type="caution">
    <text evidence="1">The sequence shown here is derived from an EMBL/GenBank/DDBJ whole genome shotgun (WGS) entry which is preliminary data.</text>
</comment>
<dbReference type="Proteomes" id="UP000275048">
    <property type="component" value="Unassembled WGS sequence"/>
</dbReference>
<dbReference type="Pfam" id="PF01042">
    <property type="entry name" value="Ribonuc_L-PSP"/>
    <property type="match status" value="1"/>
</dbReference>
<dbReference type="OrthoDB" id="9799840at2"/>
<dbReference type="SUPFAM" id="SSF55298">
    <property type="entry name" value="YjgF-like"/>
    <property type="match status" value="1"/>
</dbReference>
<evidence type="ECO:0000313" key="2">
    <source>
        <dbReference type="Proteomes" id="UP000275048"/>
    </source>
</evidence>
<organism evidence="1 2">
    <name type="scientific">Agromyces tardus</name>
    <dbReference type="NCBI Taxonomy" id="2583849"/>
    <lineage>
        <taxon>Bacteria</taxon>
        <taxon>Bacillati</taxon>
        <taxon>Actinomycetota</taxon>
        <taxon>Actinomycetes</taxon>
        <taxon>Micrococcales</taxon>
        <taxon>Microbacteriaceae</taxon>
        <taxon>Agromyces</taxon>
    </lineage>
</organism>
<reference evidence="1 2" key="1">
    <citation type="submission" date="2018-10" db="EMBL/GenBank/DDBJ databases">
        <title>Isolation, diversity and antibacterial activity of antinobacteria from the wheat rhizosphere soil.</title>
        <authorList>
            <person name="Sun T."/>
        </authorList>
    </citation>
    <scope>NUCLEOTIDE SEQUENCE [LARGE SCALE GENOMIC DNA]</scope>
    <source>
        <strain evidence="1 2">SJ-23</strain>
    </source>
</reference>
<dbReference type="AlphaFoldDB" id="A0A3M8AA25"/>
<dbReference type="EMBL" id="RHHB01000025">
    <property type="protein sequence ID" value="RNB47437.1"/>
    <property type="molecule type" value="Genomic_DNA"/>
</dbReference>
<evidence type="ECO:0008006" key="3">
    <source>
        <dbReference type="Google" id="ProtNLM"/>
    </source>
</evidence>
<dbReference type="InterPro" id="IPR035959">
    <property type="entry name" value="RutC-like_sf"/>
</dbReference>
<dbReference type="InterPro" id="IPR006175">
    <property type="entry name" value="YjgF/YER057c/UK114"/>
</dbReference>
<evidence type="ECO:0000313" key="1">
    <source>
        <dbReference type="EMBL" id="RNB47437.1"/>
    </source>
</evidence>
<dbReference type="Gene3D" id="3.30.1330.40">
    <property type="entry name" value="RutC-like"/>
    <property type="match status" value="1"/>
</dbReference>
<proteinExistence type="predicted"/>
<name>A0A3M8AA25_9MICO</name>
<gene>
    <name evidence="1" type="ORF">EDM22_12410</name>
</gene>
<keyword evidence="2" id="KW-1185">Reference proteome</keyword>
<accession>A0A3M8AA25</accession>